<reference evidence="1 2" key="1">
    <citation type="submission" date="2020-07" db="EMBL/GenBank/DDBJ databases">
        <title>Sequencing the genomes of 1000 actinobacteria strains.</title>
        <authorList>
            <person name="Klenk H.-P."/>
        </authorList>
    </citation>
    <scope>NUCLEOTIDE SEQUENCE [LARGE SCALE GENOMIC DNA]</scope>
    <source>
        <strain evidence="1 2">DSM 44121</strain>
    </source>
</reference>
<accession>A0A7W3J7B2</accession>
<organism evidence="1 2">
    <name type="scientific">Promicromonospora sukumoe</name>
    <dbReference type="NCBI Taxonomy" id="88382"/>
    <lineage>
        <taxon>Bacteria</taxon>
        <taxon>Bacillati</taxon>
        <taxon>Actinomycetota</taxon>
        <taxon>Actinomycetes</taxon>
        <taxon>Micrococcales</taxon>
        <taxon>Promicromonosporaceae</taxon>
        <taxon>Promicromonospora</taxon>
    </lineage>
</organism>
<dbReference type="EMBL" id="JACGWV010000001">
    <property type="protein sequence ID" value="MBA8807601.1"/>
    <property type="molecule type" value="Genomic_DNA"/>
</dbReference>
<evidence type="ECO:0000313" key="2">
    <source>
        <dbReference type="Proteomes" id="UP000540568"/>
    </source>
</evidence>
<comment type="caution">
    <text evidence="1">The sequence shown here is derived from an EMBL/GenBank/DDBJ whole genome shotgun (WGS) entry which is preliminary data.</text>
</comment>
<evidence type="ECO:0000313" key="1">
    <source>
        <dbReference type="EMBL" id="MBA8807601.1"/>
    </source>
</evidence>
<name>A0A7W3J7B2_9MICO</name>
<dbReference type="RefSeq" id="WP_246402353.1">
    <property type="nucleotide sequence ID" value="NZ_BAAATF010000007.1"/>
</dbReference>
<dbReference type="Proteomes" id="UP000540568">
    <property type="component" value="Unassembled WGS sequence"/>
</dbReference>
<protein>
    <submittedName>
        <fullName evidence="1">Uncharacterized protein</fullName>
    </submittedName>
</protein>
<sequence length="100" mass="10796">MTEITGSFHSPGTRVSAVGRIMVLSESARKGTGMKVVATIDTRAAVHGEEASQAREIEAEAATYEQARDALFGQVPEDWMIIGGIGVPDRADTYQPPRRH</sequence>
<dbReference type="AlphaFoldDB" id="A0A7W3J7B2"/>
<keyword evidence="2" id="KW-1185">Reference proteome</keyword>
<proteinExistence type="predicted"/>
<gene>
    <name evidence="1" type="ORF">FHX71_001543</name>
</gene>